<evidence type="ECO:0000256" key="5">
    <source>
        <dbReference type="ARBA" id="ARBA00022552"/>
    </source>
</evidence>
<dbReference type="GO" id="GO:0005730">
    <property type="term" value="C:nucleolus"/>
    <property type="evidence" value="ECO:0007669"/>
    <property type="project" value="TreeGrafter"/>
</dbReference>
<dbReference type="RefSeq" id="XP_016209467.1">
    <property type="nucleotide sequence ID" value="XM_016362727.1"/>
</dbReference>
<keyword evidence="5" id="KW-0698">rRNA processing</keyword>
<dbReference type="GO" id="GO:0003723">
    <property type="term" value="F:RNA binding"/>
    <property type="evidence" value="ECO:0007669"/>
    <property type="project" value="UniProtKB-KW"/>
</dbReference>
<evidence type="ECO:0000313" key="11">
    <source>
        <dbReference type="Proteomes" id="UP000053259"/>
    </source>
</evidence>
<protein>
    <recommendedName>
        <fullName evidence="9">Exoribonuclease phosphorolytic domain-containing protein</fullName>
    </recommendedName>
</protein>
<dbReference type="VEuPathDB" id="FungiDB:PV09_08773"/>
<dbReference type="GO" id="GO:0016075">
    <property type="term" value="P:rRNA catabolic process"/>
    <property type="evidence" value="ECO:0007669"/>
    <property type="project" value="TreeGrafter"/>
</dbReference>
<dbReference type="Proteomes" id="UP000053259">
    <property type="component" value="Unassembled WGS sequence"/>
</dbReference>
<evidence type="ECO:0000256" key="4">
    <source>
        <dbReference type="ARBA" id="ARBA00022490"/>
    </source>
</evidence>
<dbReference type="CDD" id="cd11371">
    <property type="entry name" value="RNase_PH_MTR3"/>
    <property type="match status" value="1"/>
</dbReference>
<sequence length="321" mass="33880">MNDRRRINGPVGKTTPPVFKSTLASAEQLQDQRPARARKPDELRKIFLRTGVTPSASGSAYYELTSPLSPTKDAATSSSFLPPRSCLKIACTVHGPHPLPRSAPYNSSLVLTTTLKFAPFATRHRRGYVRDATERDLSAHLETALKGVIIGERWPKSGVDIIVTVLEGEEDRWWGDEVAGGTAEVGGWGTMPVLAGAITAASVALADAGIDCVDLVSGGVAAVVGSKLDERVIVLDPSPAEHENTIAACVVGYLSERDEVTELWVKGDAGDQIEALMEKAVDAAAASRTVLVDAVVGAGHSKFPSSITGKGTHDSDEDMAG</sequence>
<feature type="domain" description="Exoribonuclease phosphorolytic" evidence="9">
    <location>
        <begin position="42"/>
        <end position="210"/>
    </location>
</feature>
<comment type="similarity">
    <text evidence="3">Belongs to the RNase PH family.</text>
</comment>
<evidence type="ECO:0000256" key="7">
    <source>
        <dbReference type="ARBA" id="ARBA00022884"/>
    </source>
</evidence>
<dbReference type="HOGENOM" id="CLU_063514_1_2_1"/>
<dbReference type="PANTHER" id="PTHR11953">
    <property type="entry name" value="EXOSOME COMPLEX COMPONENT"/>
    <property type="match status" value="1"/>
</dbReference>
<dbReference type="STRING" id="253628.A0A0D1ZYU6"/>
<evidence type="ECO:0000256" key="8">
    <source>
        <dbReference type="ARBA" id="ARBA00023242"/>
    </source>
</evidence>
<dbReference type="InParanoid" id="A0A0D1ZYU6"/>
<dbReference type="SUPFAM" id="SSF55666">
    <property type="entry name" value="Ribonuclease PH domain 2-like"/>
    <property type="match status" value="1"/>
</dbReference>
<dbReference type="InterPro" id="IPR020568">
    <property type="entry name" value="Ribosomal_Su5_D2-typ_SF"/>
</dbReference>
<keyword evidence="7" id="KW-0694">RNA-binding</keyword>
<keyword evidence="6" id="KW-0271">Exosome</keyword>
<name>A0A0D1ZYU6_9PEZI</name>
<dbReference type="GO" id="GO:0006364">
    <property type="term" value="P:rRNA processing"/>
    <property type="evidence" value="ECO:0007669"/>
    <property type="project" value="UniProtKB-KW"/>
</dbReference>
<dbReference type="FunCoup" id="A0A0D1ZYU6">
    <property type="interactions" value="142"/>
</dbReference>
<dbReference type="GO" id="GO:0000176">
    <property type="term" value="C:nuclear exosome (RNase complex)"/>
    <property type="evidence" value="ECO:0007669"/>
    <property type="project" value="UniProtKB-ARBA"/>
</dbReference>
<reference evidence="10 11" key="1">
    <citation type="submission" date="2015-01" db="EMBL/GenBank/DDBJ databases">
        <title>The Genome Sequence of Ochroconis gallopava CBS43764.</title>
        <authorList>
            <consortium name="The Broad Institute Genomics Platform"/>
            <person name="Cuomo C."/>
            <person name="de Hoog S."/>
            <person name="Gorbushina A."/>
            <person name="Stielow B."/>
            <person name="Teixiera M."/>
            <person name="Abouelleil A."/>
            <person name="Chapman S.B."/>
            <person name="Priest M."/>
            <person name="Young S.K."/>
            <person name="Wortman J."/>
            <person name="Nusbaum C."/>
            <person name="Birren B."/>
        </authorList>
    </citation>
    <scope>NUCLEOTIDE SEQUENCE [LARGE SCALE GENOMIC DNA]</scope>
    <source>
        <strain evidence="10 11">CBS 43764</strain>
    </source>
</reference>
<evidence type="ECO:0000256" key="3">
    <source>
        <dbReference type="ARBA" id="ARBA00006678"/>
    </source>
</evidence>
<dbReference type="GO" id="GO:0071051">
    <property type="term" value="P:poly(A)-dependent snoRNA 3'-end processing"/>
    <property type="evidence" value="ECO:0007669"/>
    <property type="project" value="TreeGrafter"/>
</dbReference>
<keyword evidence="11" id="KW-1185">Reference proteome</keyword>
<evidence type="ECO:0000313" key="10">
    <source>
        <dbReference type="EMBL" id="KIV99597.1"/>
    </source>
</evidence>
<dbReference type="PANTHER" id="PTHR11953:SF2">
    <property type="entry name" value="EXOSOME COMPLEX COMPONENT MTR3"/>
    <property type="match status" value="1"/>
</dbReference>
<dbReference type="AlphaFoldDB" id="A0A0D1ZYU6"/>
<evidence type="ECO:0000256" key="1">
    <source>
        <dbReference type="ARBA" id="ARBA00004123"/>
    </source>
</evidence>
<keyword evidence="4" id="KW-0963">Cytoplasm</keyword>
<dbReference type="GeneID" id="27316746"/>
<proteinExistence type="inferred from homology"/>
<organism evidence="10 11">
    <name type="scientific">Verruconis gallopava</name>
    <dbReference type="NCBI Taxonomy" id="253628"/>
    <lineage>
        <taxon>Eukaryota</taxon>
        <taxon>Fungi</taxon>
        <taxon>Dikarya</taxon>
        <taxon>Ascomycota</taxon>
        <taxon>Pezizomycotina</taxon>
        <taxon>Dothideomycetes</taxon>
        <taxon>Pleosporomycetidae</taxon>
        <taxon>Venturiales</taxon>
        <taxon>Sympoventuriaceae</taxon>
        <taxon>Verruconis</taxon>
    </lineage>
</organism>
<evidence type="ECO:0000259" key="9">
    <source>
        <dbReference type="Pfam" id="PF01138"/>
    </source>
</evidence>
<dbReference type="Pfam" id="PF01138">
    <property type="entry name" value="RNase_PH"/>
    <property type="match status" value="1"/>
</dbReference>
<keyword evidence="8" id="KW-0539">Nucleus</keyword>
<dbReference type="GO" id="GO:0071028">
    <property type="term" value="P:nuclear mRNA surveillance"/>
    <property type="evidence" value="ECO:0007669"/>
    <property type="project" value="TreeGrafter"/>
</dbReference>
<comment type="subcellular location">
    <subcellularLocation>
        <location evidence="2">Cytoplasm</location>
    </subcellularLocation>
    <subcellularLocation>
        <location evidence="1">Nucleus</location>
    </subcellularLocation>
</comment>
<evidence type="ECO:0000256" key="6">
    <source>
        <dbReference type="ARBA" id="ARBA00022835"/>
    </source>
</evidence>
<dbReference type="InterPro" id="IPR036345">
    <property type="entry name" value="ExoRNase_PH_dom2_sf"/>
</dbReference>
<dbReference type="InterPro" id="IPR001247">
    <property type="entry name" value="ExoRNase_PH_dom1"/>
</dbReference>
<dbReference type="InterPro" id="IPR050080">
    <property type="entry name" value="RNase_PH"/>
</dbReference>
<dbReference type="InterPro" id="IPR027408">
    <property type="entry name" value="PNPase/RNase_PH_dom_sf"/>
</dbReference>
<dbReference type="Gene3D" id="3.30.230.70">
    <property type="entry name" value="GHMP Kinase, N-terminal domain"/>
    <property type="match status" value="1"/>
</dbReference>
<dbReference type="GO" id="GO:0000177">
    <property type="term" value="C:cytoplasmic exosome (RNase complex)"/>
    <property type="evidence" value="ECO:0007669"/>
    <property type="project" value="TreeGrafter"/>
</dbReference>
<gene>
    <name evidence="10" type="ORF">PV09_08773</name>
</gene>
<dbReference type="SUPFAM" id="SSF54211">
    <property type="entry name" value="Ribosomal protein S5 domain 2-like"/>
    <property type="match status" value="1"/>
</dbReference>
<accession>A0A0D1ZYU6</accession>
<dbReference type="EMBL" id="KN847575">
    <property type="protein sequence ID" value="KIV99597.1"/>
    <property type="molecule type" value="Genomic_DNA"/>
</dbReference>
<dbReference type="GO" id="GO:0034475">
    <property type="term" value="P:U4 snRNA 3'-end processing"/>
    <property type="evidence" value="ECO:0007669"/>
    <property type="project" value="TreeGrafter"/>
</dbReference>
<dbReference type="OrthoDB" id="2504340at2759"/>
<evidence type="ECO:0000256" key="2">
    <source>
        <dbReference type="ARBA" id="ARBA00004496"/>
    </source>
</evidence>